<keyword evidence="2" id="KW-1133">Transmembrane helix</keyword>
<feature type="transmembrane region" description="Helical" evidence="2">
    <location>
        <begin position="129"/>
        <end position="148"/>
    </location>
</feature>
<gene>
    <name evidence="4" type="ORF">QOZ88_17775</name>
</gene>
<feature type="region of interest" description="Disordered" evidence="1">
    <location>
        <begin position="1"/>
        <end position="22"/>
    </location>
</feature>
<feature type="transmembrane region" description="Helical" evidence="2">
    <location>
        <begin position="65"/>
        <end position="85"/>
    </location>
</feature>
<dbReference type="Pfam" id="PF07331">
    <property type="entry name" value="TctB"/>
    <property type="match status" value="1"/>
</dbReference>
<dbReference type="InterPro" id="IPR009936">
    <property type="entry name" value="DUF1468"/>
</dbReference>
<reference evidence="5" key="1">
    <citation type="submission" date="2023-05" db="EMBL/GenBank/DDBJ databases">
        <title>Draft genome of Pseudofrankia sp. BMG5.37.</title>
        <authorList>
            <person name="Gtari M."/>
            <person name="Ghodhbane F."/>
            <person name="Sbissi I."/>
        </authorList>
    </citation>
    <scope>NUCLEOTIDE SEQUENCE [LARGE SCALE GENOMIC DNA]</scope>
    <source>
        <strain evidence="5">BMG 814</strain>
    </source>
</reference>
<feature type="transmembrane region" description="Helical" evidence="2">
    <location>
        <begin position="26"/>
        <end position="45"/>
    </location>
</feature>
<feature type="transmembrane region" description="Helical" evidence="2">
    <location>
        <begin position="155"/>
        <end position="175"/>
    </location>
</feature>
<evidence type="ECO:0000256" key="1">
    <source>
        <dbReference type="SAM" id="MobiDB-lite"/>
    </source>
</evidence>
<feature type="transmembrane region" description="Helical" evidence="2">
    <location>
        <begin position="106"/>
        <end position="123"/>
    </location>
</feature>
<dbReference type="Proteomes" id="UP001233673">
    <property type="component" value="Unassembled WGS sequence"/>
</dbReference>
<evidence type="ECO:0000313" key="5">
    <source>
        <dbReference type="Proteomes" id="UP001233673"/>
    </source>
</evidence>
<comment type="caution">
    <text evidence="4">The sequence shown here is derived from an EMBL/GenBank/DDBJ whole genome shotgun (WGS) entry which is preliminary data.</text>
</comment>
<evidence type="ECO:0000256" key="2">
    <source>
        <dbReference type="SAM" id="Phobius"/>
    </source>
</evidence>
<keyword evidence="2" id="KW-0812">Transmembrane</keyword>
<keyword evidence="5" id="KW-1185">Reference proteome</keyword>
<evidence type="ECO:0000259" key="3">
    <source>
        <dbReference type="Pfam" id="PF07331"/>
    </source>
</evidence>
<organism evidence="4 5">
    <name type="scientific">Blastococcus carthaginiensis</name>
    <dbReference type="NCBI Taxonomy" id="3050034"/>
    <lineage>
        <taxon>Bacteria</taxon>
        <taxon>Bacillati</taxon>
        <taxon>Actinomycetota</taxon>
        <taxon>Actinomycetes</taxon>
        <taxon>Geodermatophilales</taxon>
        <taxon>Geodermatophilaceae</taxon>
        <taxon>Blastococcus</taxon>
    </lineage>
</organism>
<evidence type="ECO:0000313" key="4">
    <source>
        <dbReference type="EMBL" id="MDP5184489.1"/>
    </source>
</evidence>
<sequence>MSTASGSGAAPERVAAPERGGRTRTWSWGEAAIAVGLFAVGVFTLVETTSITVPGSANVLGPRAFPYAVGVLLVGASVALAVSLLRGQHGSAEEGEDVDAGARTDWGTVAKLVASFAALVLLIEPLGWPIAATLLFAGTAWALGARVVRAAVIGAVLNIGIHVLFVQVLGLFLPAGPLEGVPFFG</sequence>
<dbReference type="RefSeq" id="WP_306001051.1">
    <property type="nucleotide sequence ID" value="NZ_JASNFN010000024.1"/>
</dbReference>
<feature type="domain" description="DUF1468" evidence="3">
    <location>
        <begin position="33"/>
        <end position="174"/>
    </location>
</feature>
<keyword evidence="2" id="KW-0472">Membrane</keyword>
<accession>A0ABT9IFY3</accession>
<name>A0ABT9IFY3_9ACTN</name>
<protein>
    <submittedName>
        <fullName evidence="4">Tripartite tricarboxylate transporter TctB family protein</fullName>
    </submittedName>
</protein>
<proteinExistence type="predicted"/>
<dbReference type="EMBL" id="JASNFN010000024">
    <property type="protein sequence ID" value="MDP5184489.1"/>
    <property type="molecule type" value="Genomic_DNA"/>
</dbReference>